<comment type="caution">
    <text evidence="1">The sequence shown here is derived from an EMBL/GenBank/DDBJ whole genome shotgun (WGS) entry which is preliminary data.</text>
</comment>
<name>A0A7C8IDZ9_9PLEO</name>
<proteinExistence type="predicted"/>
<protein>
    <submittedName>
        <fullName evidence="1">Uncharacterized protein</fullName>
    </submittedName>
</protein>
<dbReference type="AlphaFoldDB" id="A0A7C8IDZ9"/>
<organism evidence="1 2">
    <name type="scientific">Massariosphaeria phaeospora</name>
    <dbReference type="NCBI Taxonomy" id="100035"/>
    <lineage>
        <taxon>Eukaryota</taxon>
        <taxon>Fungi</taxon>
        <taxon>Dikarya</taxon>
        <taxon>Ascomycota</taxon>
        <taxon>Pezizomycotina</taxon>
        <taxon>Dothideomycetes</taxon>
        <taxon>Pleosporomycetidae</taxon>
        <taxon>Pleosporales</taxon>
        <taxon>Pleosporales incertae sedis</taxon>
        <taxon>Massariosphaeria</taxon>
    </lineage>
</organism>
<evidence type="ECO:0000313" key="1">
    <source>
        <dbReference type="EMBL" id="KAF2870767.1"/>
    </source>
</evidence>
<reference evidence="1 2" key="1">
    <citation type="submission" date="2020-01" db="EMBL/GenBank/DDBJ databases">
        <authorList>
            <consortium name="DOE Joint Genome Institute"/>
            <person name="Haridas S."/>
            <person name="Albert R."/>
            <person name="Binder M."/>
            <person name="Bloem J."/>
            <person name="Labutti K."/>
            <person name="Salamov A."/>
            <person name="Andreopoulos B."/>
            <person name="Baker S.E."/>
            <person name="Barry K."/>
            <person name="Bills G."/>
            <person name="Bluhm B.H."/>
            <person name="Cannon C."/>
            <person name="Castanera R."/>
            <person name="Culley D.E."/>
            <person name="Daum C."/>
            <person name="Ezra D."/>
            <person name="Gonzalez J.B."/>
            <person name="Henrissat B."/>
            <person name="Kuo A."/>
            <person name="Liang C."/>
            <person name="Lipzen A."/>
            <person name="Lutzoni F."/>
            <person name="Magnuson J."/>
            <person name="Mondo S."/>
            <person name="Nolan M."/>
            <person name="Ohm R."/>
            <person name="Pangilinan J."/>
            <person name="Park H.-J.H."/>
            <person name="Ramirez L."/>
            <person name="Alfaro M."/>
            <person name="Sun H."/>
            <person name="Tritt A."/>
            <person name="Yoshinaga Y."/>
            <person name="Zwiers L.-H.L."/>
            <person name="Turgeon B.G."/>
            <person name="Goodwin S.B."/>
            <person name="Spatafora J.W."/>
            <person name="Crous P.W."/>
            <person name="Grigoriev I.V."/>
        </authorList>
    </citation>
    <scope>NUCLEOTIDE SEQUENCE [LARGE SCALE GENOMIC DNA]</scope>
    <source>
        <strain evidence="1 2">CBS 611.86</strain>
    </source>
</reference>
<accession>A0A7C8IDZ9</accession>
<evidence type="ECO:0000313" key="2">
    <source>
        <dbReference type="Proteomes" id="UP000481861"/>
    </source>
</evidence>
<dbReference type="Proteomes" id="UP000481861">
    <property type="component" value="Unassembled WGS sequence"/>
</dbReference>
<keyword evidence="2" id="KW-1185">Reference proteome</keyword>
<sequence>MRPQTYFYLFAVIFPKSITAYEISLFPSLQFRSQRLASLVVRPGDGCKTDHTGVASSAMLKSEDTSAGVFYVVFFEGNDCNPDKIIARGNDGCVKALYGSFEVWNVCEGDKTDCLN</sequence>
<dbReference type="OrthoDB" id="3788683at2759"/>
<gene>
    <name evidence="1" type="ORF">BDV95DRAFT_595463</name>
</gene>
<dbReference type="EMBL" id="JAADJZ010000013">
    <property type="protein sequence ID" value="KAF2870767.1"/>
    <property type="molecule type" value="Genomic_DNA"/>
</dbReference>